<evidence type="ECO:0000313" key="2">
    <source>
        <dbReference type="Proteomes" id="UP001162087"/>
    </source>
</evidence>
<keyword evidence="2" id="KW-1185">Reference proteome</keyword>
<evidence type="ECO:0000313" key="1">
    <source>
        <dbReference type="EMBL" id="CAI4046476.1"/>
    </source>
</evidence>
<gene>
    <name evidence="1" type="primary">SKDI12G2640</name>
    <name evidence="1" type="ORF">SKDI_12G2640</name>
</gene>
<name>A0AA35J2L3_SACK1</name>
<dbReference type="EMBL" id="OX365907">
    <property type="protein sequence ID" value="CAI4046476.1"/>
    <property type="molecule type" value="Genomic_DNA"/>
</dbReference>
<organism evidence="1 2">
    <name type="scientific">Saccharomyces kudriavzevii (strain ATCC MYA-4449 / AS 2.2408 / CBS 8840 / NBRC 1802 / NCYC 2889)</name>
    <name type="common">Yeast</name>
    <dbReference type="NCBI Taxonomy" id="226230"/>
    <lineage>
        <taxon>Eukaryota</taxon>
        <taxon>Fungi</taxon>
        <taxon>Dikarya</taxon>
        <taxon>Ascomycota</taxon>
        <taxon>Saccharomycotina</taxon>
        <taxon>Saccharomycetes</taxon>
        <taxon>Saccharomycetales</taxon>
        <taxon>Saccharomycetaceae</taxon>
        <taxon>Saccharomyces</taxon>
    </lineage>
</organism>
<dbReference type="AlphaFoldDB" id="A0AA35J2L3"/>
<protein>
    <submittedName>
        <fullName evidence="1">Uncharacterized protein</fullName>
    </submittedName>
</protein>
<dbReference type="Proteomes" id="UP001162087">
    <property type="component" value="Chromosome 12"/>
</dbReference>
<sequence length="104" mass="11794">MTGYTFGLTGMPTLVYDSNNTLDIPTFMDCLGPKETSSVTLYTSSQDNQFYLTNTNNVRIVNHDLWSKCLRDQGVDTELWLAPNMYGLDDVEHVTTSTQMHTFN</sequence>
<accession>A0AA35J2L3</accession>
<reference evidence="1" key="1">
    <citation type="submission" date="2022-10" db="EMBL/GenBank/DDBJ databases">
        <authorList>
            <person name="Byrne P K."/>
        </authorList>
    </citation>
    <scope>NUCLEOTIDE SEQUENCE</scope>
    <source>
        <strain evidence="1">IFO1802</strain>
    </source>
</reference>
<proteinExistence type="predicted"/>
<dbReference type="GeneID" id="80925799"/>
<dbReference type="RefSeq" id="XP_056083829.1">
    <property type="nucleotide sequence ID" value="XM_056229852.1"/>
</dbReference>